<proteinExistence type="predicted"/>
<name>A0A1J1I7V2_9DIPT</name>
<keyword evidence="2" id="KW-1185">Reference proteome</keyword>
<protein>
    <submittedName>
        <fullName evidence="1">CLUMA_CG007987, isoform A</fullName>
    </submittedName>
</protein>
<dbReference type="EMBL" id="CVRI01000039">
    <property type="protein sequence ID" value="CRK94481.1"/>
    <property type="molecule type" value="Genomic_DNA"/>
</dbReference>
<sequence>MFKGRLSELQFRLKSFITQKYALQHNAPLSTCDLATYDFLKKTNFSRRKTHICRKEENKPFGEGRDRNRLLWALNEKKENEHLIR</sequence>
<reference evidence="1 2" key="1">
    <citation type="submission" date="2015-04" db="EMBL/GenBank/DDBJ databases">
        <authorList>
            <person name="Syromyatnikov M.Y."/>
            <person name="Popov V.N."/>
        </authorList>
    </citation>
    <scope>NUCLEOTIDE SEQUENCE [LARGE SCALE GENOMIC DNA]</scope>
</reference>
<gene>
    <name evidence="1" type="ORF">CLUMA_CG007987</name>
</gene>
<evidence type="ECO:0000313" key="1">
    <source>
        <dbReference type="EMBL" id="CRK94481.1"/>
    </source>
</evidence>
<evidence type="ECO:0000313" key="2">
    <source>
        <dbReference type="Proteomes" id="UP000183832"/>
    </source>
</evidence>
<dbReference type="Proteomes" id="UP000183832">
    <property type="component" value="Unassembled WGS sequence"/>
</dbReference>
<dbReference type="AlphaFoldDB" id="A0A1J1I7V2"/>
<accession>A0A1J1I7V2</accession>
<organism evidence="1 2">
    <name type="scientific">Clunio marinus</name>
    <dbReference type="NCBI Taxonomy" id="568069"/>
    <lineage>
        <taxon>Eukaryota</taxon>
        <taxon>Metazoa</taxon>
        <taxon>Ecdysozoa</taxon>
        <taxon>Arthropoda</taxon>
        <taxon>Hexapoda</taxon>
        <taxon>Insecta</taxon>
        <taxon>Pterygota</taxon>
        <taxon>Neoptera</taxon>
        <taxon>Endopterygota</taxon>
        <taxon>Diptera</taxon>
        <taxon>Nematocera</taxon>
        <taxon>Chironomoidea</taxon>
        <taxon>Chironomidae</taxon>
        <taxon>Clunio</taxon>
    </lineage>
</organism>